<sequence>MTANELILPAFEFSQGRVPMLVSMPHSGLALTPEVQAGLTDQAAKLPDTDWYIPELYDFLPTLGVGMIKANYSRYVIDLNRPYDDKPLYNTKTTGLFPDILFEDSPIFKTGQMPSDAHKTFCKEHIWRPYHEAIASELARMKAEFGYAILFDAHSIAAQVPMLFEGTLPNFNWGTNNGDACHGALTQAVSDVIAPEYSQVTNGRFKGGYITRYFGQPNQGIHGIQLELSQATYLDDDLAKQSIYQLDKDKLPNIKQQLQKVIEACLRTSL</sequence>
<protein>
    <submittedName>
        <fullName evidence="1">N-formylglutamate deformylase</fullName>
        <ecNumber evidence="1">3.5.1.68</ecNumber>
    </submittedName>
</protein>
<keyword evidence="2" id="KW-1185">Reference proteome</keyword>
<gene>
    <name evidence="1" type="primary">hutG</name>
    <name evidence="1" type="ORF">ACFQ45_16775</name>
</gene>
<comment type="caution">
    <text evidence="1">The sequence shown here is derived from an EMBL/GenBank/DDBJ whole genome shotgun (WGS) entry which is preliminary data.</text>
</comment>
<dbReference type="Proteomes" id="UP001597059">
    <property type="component" value="Unassembled WGS sequence"/>
</dbReference>
<reference evidence="2" key="1">
    <citation type="journal article" date="2019" name="Int. J. Syst. Evol. Microbiol.">
        <title>The Global Catalogue of Microorganisms (GCM) 10K type strain sequencing project: providing services to taxonomists for standard genome sequencing and annotation.</title>
        <authorList>
            <consortium name="The Broad Institute Genomics Platform"/>
            <consortium name="The Broad Institute Genome Sequencing Center for Infectious Disease"/>
            <person name="Wu L."/>
            <person name="Ma J."/>
        </authorList>
    </citation>
    <scope>NUCLEOTIDE SEQUENCE [LARGE SCALE GENOMIC DNA]</scope>
    <source>
        <strain evidence="2">JCM 30774</strain>
    </source>
</reference>
<dbReference type="RefSeq" id="WP_377369773.1">
    <property type="nucleotide sequence ID" value="NZ_JBHTMN010000018.1"/>
</dbReference>
<dbReference type="GO" id="GO:0050129">
    <property type="term" value="F:N-formylglutamate deformylase activity"/>
    <property type="evidence" value="ECO:0007669"/>
    <property type="project" value="UniProtKB-EC"/>
</dbReference>
<dbReference type="InterPro" id="IPR010247">
    <property type="entry name" value="HutG_amidohyd"/>
</dbReference>
<dbReference type="InterPro" id="IPR007709">
    <property type="entry name" value="N-FG_amidohydro"/>
</dbReference>
<proteinExistence type="predicted"/>
<accession>A0ABW4B459</accession>
<dbReference type="EMBL" id="JBHTMN010000018">
    <property type="protein sequence ID" value="MFD1385013.1"/>
    <property type="molecule type" value="Genomic_DNA"/>
</dbReference>
<dbReference type="EC" id="3.5.1.68" evidence="1"/>
<keyword evidence="1" id="KW-0378">Hydrolase</keyword>
<dbReference type="Pfam" id="PF05013">
    <property type="entry name" value="FGase"/>
    <property type="match status" value="1"/>
</dbReference>
<dbReference type="Gene3D" id="3.40.630.40">
    <property type="entry name" value="Zn-dependent exopeptidases"/>
    <property type="match status" value="1"/>
</dbReference>
<organism evidence="1 2">
    <name type="scientific">Rhodanobacter aciditrophus</name>
    <dbReference type="NCBI Taxonomy" id="1623218"/>
    <lineage>
        <taxon>Bacteria</taxon>
        <taxon>Pseudomonadati</taxon>
        <taxon>Pseudomonadota</taxon>
        <taxon>Gammaproteobacteria</taxon>
        <taxon>Lysobacterales</taxon>
        <taxon>Rhodanobacteraceae</taxon>
        <taxon>Rhodanobacter</taxon>
    </lineage>
</organism>
<evidence type="ECO:0000313" key="2">
    <source>
        <dbReference type="Proteomes" id="UP001597059"/>
    </source>
</evidence>
<evidence type="ECO:0000313" key="1">
    <source>
        <dbReference type="EMBL" id="MFD1385013.1"/>
    </source>
</evidence>
<name>A0ABW4B459_9GAMM</name>
<dbReference type="NCBIfam" id="TIGR02017">
    <property type="entry name" value="hutG_amidohyd"/>
    <property type="match status" value="1"/>
</dbReference>
<dbReference type="SUPFAM" id="SSF53187">
    <property type="entry name" value="Zn-dependent exopeptidases"/>
    <property type="match status" value="1"/>
</dbReference>